<dbReference type="SUPFAM" id="SSF47928">
    <property type="entry name" value="N-terminal domain of the delta subunit of the F1F0-ATP synthase"/>
    <property type="match status" value="1"/>
</dbReference>
<keyword evidence="6 17" id="KW-0138">CF(0)</keyword>
<comment type="similarity">
    <text evidence="18">Belongs to the ATPase delta chain family.</text>
</comment>
<evidence type="ECO:0000256" key="10">
    <source>
        <dbReference type="ARBA" id="ARBA00023065"/>
    </source>
</evidence>
<dbReference type="SUPFAM" id="SSF81573">
    <property type="entry name" value="F1F0 ATP synthase subunit B, membrane domain"/>
    <property type="match status" value="1"/>
</dbReference>
<dbReference type="PANTHER" id="PTHR11910">
    <property type="entry name" value="ATP SYNTHASE DELTA CHAIN"/>
    <property type="match status" value="1"/>
</dbReference>
<keyword evidence="4 17" id="KW-0813">Transport</keyword>
<keyword evidence="13 17" id="KW-0066">ATP synthesis</keyword>
<evidence type="ECO:0000256" key="14">
    <source>
        <dbReference type="ARBA" id="ARBA00024925"/>
    </source>
</evidence>
<dbReference type="PRINTS" id="PR00125">
    <property type="entry name" value="ATPASEDELTA"/>
</dbReference>
<dbReference type="NCBIfam" id="TIGR01144">
    <property type="entry name" value="ATP_synt_b"/>
    <property type="match status" value="1"/>
</dbReference>
<dbReference type="InterPro" id="IPR000711">
    <property type="entry name" value="ATPase_OSCP/dsu"/>
</dbReference>
<dbReference type="NCBIfam" id="NF009967">
    <property type="entry name" value="PRK13430.1"/>
    <property type="match status" value="1"/>
</dbReference>
<keyword evidence="11 17" id="KW-0472">Membrane</keyword>
<evidence type="ECO:0000313" key="21">
    <source>
        <dbReference type="Proteomes" id="UP000465360"/>
    </source>
</evidence>
<dbReference type="GO" id="GO:0005886">
    <property type="term" value="C:plasma membrane"/>
    <property type="evidence" value="ECO:0007669"/>
    <property type="project" value="UniProtKB-SubCell"/>
</dbReference>
<dbReference type="GO" id="GO:0046933">
    <property type="term" value="F:proton-transporting ATP synthase activity, rotational mechanism"/>
    <property type="evidence" value="ECO:0007669"/>
    <property type="project" value="UniProtKB-UniRule"/>
</dbReference>
<dbReference type="NCBIfam" id="TIGR01145">
    <property type="entry name" value="ATP_synt_delta"/>
    <property type="match status" value="1"/>
</dbReference>
<dbReference type="RefSeq" id="WP_163716047.1">
    <property type="nucleotide sequence ID" value="NZ_BLKZ01000001.1"/>
</dbReference>
<keyword evidence="10 17" id="KW-0406">Ion transport</keyword>
<comment type="function">
    <text evidence="17">Component of the F(0) channel, it forms part of the peripheral stalk, linking F(1) to F(0).</text>
</comment>
<keyword evidence="7 17" id="KW-0812">Transmembrane</keyword>
<comment type="subunit">
    <text evidence="16 17">F-type ATPases have 2 components, F(1) - the catalytic core - and F(0) - the membrane proton channel. F(1) has five subunits: alpha(3), beta(3), gamma(1), delta(1), epsilon(1). F(0) has three main subunits: a(1), b(2) and c(10-14). The alpha and beta chains form an alternating ring which encloses part of the gamma chain. F(1) is attached to F(0) by a central stalk formed by the gamma and epsilon chains, while a peripheral stalk is formed by the delta and b chains.</text>
</comment>
<comment type="caution">
    <text evidence="20">The sequence shown here is derived from an EMBL/GenBank/DDBJ whole genome shotgun (WGS) entry which is preliminary data.</text>
</comment>
<evidence type="ECO:0000256" key="3">
    <source>
        <dbReference type="ARBA" id="ARBA00010811"/>
    </source>
</evidence>
<evidence type="ECO:0000256" key="9">
    <source>
        <dbReference type="ARBA" id="ARBA00022989"/>
    </source>
</evidence>
<evidence type="ECO:0000256" key="7">
    <source>
        <dbReference type="ARBA" id="ARBA00022692"/>
    </source>
</evidence>
<comment type="similarity">
    <text evidence="2">In the C-terminal section; belongs to the ATPase delta chain family.</text>
</comment>
<keyword evidence="5 17" id="KW-1003">Cell membrane</keyword>
<proteinExistence type="inferred from homology"/>
<dbReference type="EMBL" id="BLKZ01000001">
    <property type="protein sequence ID" value="GFG92049.1"/>
    <property type="molecule type" value="Genomic_DNA"/>
</dbReference>
<evidence type="ECO:0000256" key="4">
    <source>
        <dbReference type="ARBA" id="ARBA00022448"/>
    </source>
</evidence>
<evidence type="ECO:0000256" key="2">
    <source>
        <dbReference type="ARBA" id="ARBA00010377"/>
    </source>
</evidence>
<evidence type="ECO:0000256" key="8">
    <source>
        <dbReference type="ARBA" id="ARBA00022781"/>
    </source>
</evidence>
<dbReference type="Pfam" id="PF00213">
    <property type="entry name" value="OSCP"/>
    <property type="match status" value="1"/>
</dbReference>
<dbReference type="InterPro" id="IPR028987">
    <property type="entry name" value="ATP_synth_B-like_membr_sf"/>
</dbReference>
<dbReference type="InterPro" id="IPR005864">
    <property type="entry name" value="ATP_synth_F0_bsu_bac"/>
</dbReference>
<dbReference type="HAMAP" id="MF_01398">
    <property type="entry name" value="ATP_synth_b_bprime"/>
    <property type="match status" value="1"/>
</dbReference>
<gene>
    <name evidence="20" type="primary">atpFH</name>
    <name evidence="17" type="synonym">atpF</name>
    <name evidence="18" type="synonym">atpH</name>
    <name evidence="20" type="ORF">MBOU_40910</name>
</gene>
<evidence type="ECO:0000313" key="20">
    <source>
        <dbReference type="EMBL" id="GFG92049.1"/>
    </source>
</evidence>
<comment type="function">
    <text evidence="14">This fusion protein includes a component of the F(0) channel (subunit b) and of the F(1) subunit (subunit delta). Two copies of subunit b and one of delta together form the peripheral 'stator' stalk which links F(1) to F(0).</text>
</comment>
<comment type="subcellular location">
    <subcellularLocation>
        <location evidence="18">Cell membrane</location>
        <topology evidence="18">Peripheral membrane protein</topology>
    </subcellularLocation>
    <subcellularLocation>
        <location evidence="1 17">Cell membrane</location>
        <topology evidence="1 17">Single-pass membrane protein</topology>
    </subcellularLocation>
</comment>
<dbReference type="Proteomes" id="UP000465360">
    <property type="component" value="Unassembled WGS sequence"/>
</dbReference>
<keyword evidence="18" id="KW-0139">CF(1)</keyword>
<accession>A0A7I9YTN8</accession>
<feature type="transmembrane region" description="Helical" evidence="17">
    <location>
        <begin position="6"/>
        <end position="28"/>
    </location>
</feature>
<dbReference type="Gene3D" id="1.10.520.20">
    <property type="entry name" value="N-terminal domain of the delta subunit of the F1F0-ATP synthase"/>
    <property type="match status" value="1"/>
</dbReference>
<dbReference type="Pfam" id="PF00430">
    <property type="entry name" value="ATP-synt_B"/>
    <property type="match status" value="1"/>
</dbReference>
<comment type="similarity">
    <text evidence="17">Belongs to the ATPase B chain family.</text>
</comment>
<dbReference type="GO" id="GO:0045259">
    <property type="term" value="C:proton-transporting ATP synthase complex"/>
    <property type="evidence" value="ECO:0007669"/>
    <property type="project" value="UniProtKB-KW"/>
</dbReference>
<dbReference type="CDD" id="cd06503">
    <property type="entry name" value="ATP-synt_Fo_b"/>
    <property type="match status" value="1"/>
</dbReference>
<evidence type="ECO:0000256" key="5">
    <source>
        <dbReference type="ARBA" id="ARBA00022475"/>
    </source>
</evidence>
<feature type="region of interest" description="Disordered" evidence="19">
    <location>
        <begin position="57"/>
        <end position="85"/>
    </location>
</feature>
<dbReference type="NCBIfam" id="NF009961">
    <property type="entry name" value="PRK13428.1"/>
    <property type="match status" value="1"/>
</dbReference>
<organism evidence="20 21">
    <name type="scientific">Mycobacterium bourgelatii</name>
    <dbReference type="NCBI Taxonomy" id="1273442"/>
    <lineage>
        <taxon>Bacteria</taxon>
        <taxon>Bacillati</taxon>
        <taxon>Actinomycetota</taxon>
        <taxon>Actinomycetes</taxon>
        <taxon>Mycobacteriales</taxon>
        <taxon>Mycobacteriaceae</taxon>
        <taxon>Mycobacterium</taxon>
    </lineage>
</organism>
<dbReference type="InterPro" id="IPR026015">
    <property type="entry name" value="ATP_synth_OSCP/delta_N_sf"/>
</dbReference>
<sequence>MPNIIGPTFIGQLIGFALIVLLVVRYVVPPVRRLMSDRQEMVRRQLEDSLKATKRLTESTTAHSQAVQRAKEEAERLVEEAKADSERISEQLQAQAESDAERIKAQGVRQVELLRIQMTRQLRLELGHESVRQAKELVRDYVADEERRSATVDRFLDELDDMAPEPSDVESPVLARMRSASRRALGNLVDRFDTIAKDLDESALEKLADELVSVAAMLNREVVVTRYLTTPAEEASPRVKLIERLVSGKVADSTLDILKTAVSERWSANGDLIDALEHVSRQALLEVAQRQDRVDEVEDQLFRFSRIVDTQPRLAILLGDQTTPAERRVELLRNVLDSASGDVNKIAAALLSHTVELLRGHQPANEAILFLAEVAVARRGEIVAQVSAAAELSDAQRTRLGEVLSRIYGHPVAVQLQVDADVLGGLLISVGDEVIDGTLKSRLAAAEAQLPD</sequence>
<reference evidence="20 21" key="1">
    <citation type="journal article" date="2019" name="Emerg. Microbes Infect.">
        <title>Comprehensive subspecies identification of 175 nontuberculous mycobacteria species based on 7547 genomic profiles.</title>
        <authorList>
            <person name="Matsumoto Y."/>
            <person name="Kinjo T."/>
            <person name="Motooka D."/>
            <person name="Nabeya D."/>
            <person name="Jung N."/>
            <person name="Uechi K."/>
            <person name="Horii T."/>
            <person name="Iida T."/>
            <person name="Fujita J."/>
            <person name="Nakamura S."/>
        </authorList>
    </citation>
    <scope>NUCLEOTIDE SEQUENCE [LARGE SCALE GENOMIC DNA]</scope>
    <source>
        <strain evidence="20 21">JCM 30725</strain>
    </source>
</reference>
<evidence type="ECO:0000256" key="18">
    <source>
        <dbReference type="HAMAP-Rule" id="MF_01416"/>
    </source>
</evidence>
<feature type="compositionally biased region" description="Polar residues" evidence="19">
    <location>
        <begin position="58"/>
        <end position="67"/>
    </location>
</feature>
<dbReference type="InterPro" id="IPR002146">
    <property type="entry name" value="ATP_synth_b/b'su_bac/chlpt"/>
</dbReference>
<evidence type="ECO:0000256" key="11">
    <source>
        <dbReference type="ARBA" id="ARBA00023136"/>
    </source>
</evidence>
<evidence type="ECO:0000256" key="17">
    <source>
        <dbReference type="HAMAP-Rule" id="MF_01398"/>
    </source>
</evidence>
<comment type="function">
    <text evidence="15 17">F(1)F(0) ATP synthase produces ATP from ADP in the presence of a proton or sodium gradient. F-type ATPases consist of two structural domains, F(1) containing the extramembraneous catalytic core and F(0) containing the membrane proton channel, linked together by a central stalk and a peripheral stalk. During catalysis, ATP synthesis in the catalytic domain of F(1) is coupled via a rotary mechanism of the central stalk subunits to proton translocation.</text>
</comment>
<keyword evidence="12" id="KW-0511">Multifunctional enzyme</keyword>
<comment type="function">
    <text evidence="18">This protein is part of the stalk that links CF(0) to CF(1). It either transmits conformational changes from CF(0) to CF(1) or is implicated in proton conduction.</text>
</comment>
<dbReference type="HAMAP" id="MF_01416">
    <property type="entry name" value="ATP_synth_delta_bact"/>
    <property type="match status" value="1"/>
</dbReference>
<keyword evidence="8 17" id="KW-0375">Hydrogen ion transport</keyword>
<evidence type="ECO:0000256" key="1">
    <source>
        <dbReference type="ARBA" id="ARBA00004162"/>
    </source>
</evidence>
<protein>
    <recommendedName>
        <fullName evidence="17 18">Multifunctional fusion protein</fullName>
    </recommendedName>
    <domain>
        <recommendedName>
            <fullName evidence="17">ATP synthase subunit b</fullName>
        </recommendedName>
        <alternativeName>
            <fullName evidence="17">ATP synthase F(0) sector subunit b</fullName>
        </alternativeName>
        <alternativeName>
            <fullName evidence="17">ATPase subunit I</fullName>
        </alternativeName>
        <alternativeName>
            <fullName evidence="17">F-type ATPase subunit b</fullName>
            <shortName evidence="17">F-ATPase subunit b</shortName>
        </alternativeName>
    </domain>
    <domain>
        <recommendedName>
            <fullName evidence="18">ATP synthase subunit delta</fullName>
        </recommendedName>
        <alternativeName>
            <fullName evidence="18">ATP synthase F(1) sector subunit delta</fullName>
        </alternativeName>
        <alternativeName>
            <fullName evidence="18">F-type ATPase subunit delta</fullName>
            <shortName evidence="18">F-ATPase subunit delta</shortName>
        </alternativeName>
    </domain>
</protein>
<keyword evidence="9 17" id="KW-1133">Transmembrane helix</keyword>
<keyword evidence="21" id="KW-1185">Reference proteome</keyword>
<dbReference type="AlphaFoldDB" id="A0A7I9YTN8"/>
<feature type="compositionally biased region" description="Basic and acidic residues" evidence="19">
    <location>
        <begin position="69"/>
        <end position="85"/>
    </location>
</feature>
<comment type="similarity">
    <text evidence="3">In the N-terminal section; belongs to the ATPase B chain family.</text>
</comment>
<evidence type="ECO:0000256" key="15">
    <source>
        <dbReference type="ARBA" id="ARBA00025198"/>
    </source>
</evidence>
<evidence type="ECO:0000256" key="12">
    <source>
        <dbReference type="ARBA" id="ARBA00023268"/>
    </source>
</evidence>
<evidence type="ECO:0000256" key="16">
    <source>
        <dbReference type="ARBA" id="ARBA00025830"/>
    </source>
</evidence>
<name>A0A7I9YTN8_MYCBU</name>
<evidence type="ECO:0000256" key="6">
    <source>
        <dbReference type="ARBA" id="ARBA00022547"/>
    </source>
</evidence>
<evidence type="ECO:0000256" key="19">
    <source>
        <dbReference type="SAM" id="MobiDB-lite"/>
    </source>
</evidence>
<evidence type="ECO:0000256" key="13">
    <source>
        <dbReference type="ARBA" id="ARBA00023310"/>
    </source>
</evidence>